<feature type="domain" description="PAC" evidence="8">
    <location>
        <begin position="1531"/>
        <end position="1580"/>
    </location>
</feature>
<sequence>MLWQDGERVVCRRWHDGAEGDRQLVLAVHPTAEHSTPDLLNRLAHEYGLRDDLDDSWAARPLEFLRERGQAILVLKDPGGEPLERVVAPPMELGTFLRLGVALSAALGRLHERGLVHKDIKPTNVLVNSAMGQVWLTGFGIASRLQRERQSPDPPEFIAGTLAYMAPEQTGRMNRSIDSRSDLYSLGVTLYQMLTGSLPFTASDPMEWVHCHIARKPAPPSERVKNVPPAVSAIIMKLLAKTPEERYQTAAGVESDLRRCLAEWETQRRVEEFPLGENDTPDRLLIPEKLYGRAREIEALLASFDHVVATGTPELLLVSGYAGIGKSSVVNELHKVLVLPRGLFASGKFDQYKRDIPYATLAQAFQSLVRPLLSKSEVELRSWRDALREALGPNGQLIVDLVPELKHIIGEQPPVSVLPPQEVQRRFQLVFRRFIGVFARPEHPLALFLDDLQWLDAATLDFLEDLLTQPDVRHLMLIGAYRDNEVNSAHPLMRALEAIRKAGATIQEIVLAPLGREDVGRLIGDSLRSKPEWSISLAQLVHEKTAGNPFFAIQFVSALAEEGLLTFDHAKAQWCWDLNRIHAEGYTDNVVDLMVTKLNRLPAETQMALQLLACLGNSAEFALLMMVYEDSQEEMHRKLWEAVRTGLILRSEDSYKFLHDRVQEAAYSLIPEELRAEAHLRIGRLLAAHTPPEQREEAIFDLVNQLNRGADLITSQEEREQLADLNLIAGKRAKASTAYASALKYLVAGAALLVDGSCERRHDLIFPLELQRGECEFLTGQLAAAEERLSILSSRAANPVELATVTCLRVDLYTALDQSDRAVAVCLDYLRHLGVECSLRPTEEEAEREYERIWSQLGSRKIEELVELPLMSDPASLATLDVLTKAMPPALFTDANLHSLITCMAVNLSLERGNSDGACVAYVYLAMIAGPRFGNYTAGSQFGRLGYDLVEKRGLKRFQARTFMVFGDNVTPWTRHVAARRDLVRRAFDAANEIGDLTYAAYSCNHLITNLLAAGDQLVEVQREAENGLEFAHKTRFGLVIGQVTAQLGLIRTLRGLTSKFGSFDDEGFDELRFERHLANSPALAEVECWYSIRKLQARFFAGEYASAVDASSRAQRVLWTSPSQFETAEFHFYGALSHAASWDSAFPDQRQQHFDALAAHHKQLEVWAEICPENFENRAALVGAEIARVQGRELDAERLYEQAIHSARANGFVHNEALANELAARFYAARGFERIAHTYLRDARYCYLCWGADGKVRQLEQLYPHLREERPPGPTSTILAPVEHLDLATVIKVSQAVSGEIVLETLIDTLMRTAIEHSGAERGLLILAAGDEQRIEAEAKTNRDTVIVRRREAVIGAVPNSIVRYVVRTKESVTLDDASAQNPFSADAYVRQHHARSVLCLPLLKQAKLIGVLYLENNLTPHVFTRTRIAVLKLLAAQAAISLENTRLYTDLEEREARIRRLVDANIIGIVIATLSGAIVNANDAFLRMVGYSREDLVSGRILNADLTPPEWRDTDAKAVAELRANGVQQPIEKEFFRKDGSRVPVLVGAAVFEEGGNEGVAFVVDLTERKQAEGAVRESEQRYREAQMELAHANRVAMMGQLTASIAHEINQPIGAAITYANAGLSWLRAQPPNWEEVQQALEFIMESGVRAGEVIDRIRALVKKAPPRKDRVDINEAILEVLALVGAEVAKNAVSVKTQLAEGLPPVWGDRVQLQQVMLNLFMNAIEAMSGMDEGSRELLISTEKTHSDAVLVAVRDSGPGFPPESAEQIFESFYTTKPGGLGMGLSICRSIIESHEGRLQATASLPHGAEFQFTLPAFSSGGG</sequence>
<evidence type="ECO:0000259" key="8">
    <source>
        <dbReference type="PROSITE" id="PS50113"/>
    </source>
</evidence>
<dbReference type="PROSITE" id="PS50109">
    <property type="entry name" value="HIS_KIN"/>
    <property type="match status" value="1"/>
</dbReference>
<proteinExistence type="predicted"/>
<organism evidence="9 10">
    <name type="scientific">Bradyrhizobium iriomotense</name>
    <dbReference type="NCBI Taxonomy" id="441950"/>
    <lineage>
        <taxon>Bacteria</taxon>
        <taxon>Pseudomonadati</taxon>
        <taxon>Pseudomonadota</taxon>
        <taxon>Alphaproteobacteria</taxon>
        <taxon>Hyphomicrobiales</taxon>
        <taxon>Nitrobacteraceae</taxon>
        <taxon>Bradyrhizobium</taxon>
    </lineage>
</organism>
<reference evidence="10" key="1">
    <citation type="journal article" date="2019" name="Int. J. Syst. Evol. Microbiol.">
        <title>The Global Catalogue of Microorganisms (GCM) 10K type strain sequencing project: providing services to taxonomists for standard genome sequencing and annotation.</title>
        <authorList>
            <consortium name="The Broad Institute Genomics Platform"/>
            <consortium name="The Broad Institute Genome Sequencing Center for Infectious Disease"/>
            <person name="Wu L."/>
            <person name="Ma J."/>
        </authorList>
    </citation>
    <scope>NUCLEOTIDE SEQUENCE [LARGE SCALE GENOMIC DNA]</scope>
    <source>
        <strain evidence="10">NBRC 102520</strain>
    </source>
</reference>
<evidence type="ECO:0000313" key="10">
    <source>
        <dbReference type="Proteomes" id="UP001156905"/>
    </source>
</evidence>
<keyword evidence="9" id="KW-0418">Kinase</keyword>
<dbReference type="InterPro" id="IPR029016">
    <property type="entry name" value="GAF-like_dom_sf"/>
</dbReference>
<dbReference type="InterPro" id="IPR005467">
    <property type="entry name" value="His_kinase_dom"/>
</dbReference>
<evidence type="ECO:0000313" key="9">
    <source>
        <dbReference type="EMBL" id="GLR90842.1"/>
    </source>
</evidence>
<dbReference type="PROSITE" id="PS50011">
    <property type="entry name" value="PROTEIN_KINASE_DOM"/>
    <property type="match status" value="1"/>
</dbReference>
<evidence type="ECO:0000259" key="5">
    <source>
        <dbReference type="PROSITE" id="PS50011"/>
    </source>
</evidence>
<dbReference type="EMBL" id="BSOW01000038">
    <property type="protein sequence ID" value="GLR90842.1"/>
    <property type="molecule type" value="Genomic_DNA"/>
</dbReference>
<dbReference type="Gene3D" id="3.30.565.10">
    <property type="entry name" value="Histidine kinase-like ATPase, C-terminal domain"/>
    <property type="match status" value="1"/>
</dbReference>
<comment type="caution">
    <text evidence="9">The sequence shown here is derived from an EMBL/GenBank/DDBJ whole genome shotgun (WGS) entry which is preliminary data.</text>
</comment>
<dbReference type="NCBIfam" id="TIGR00229">
    <property type="entry name" value="sensory_box"/>
    <property type="match status" value="1"/>
</dbReference>
<dbReference type="SUPFAM" id="SSF47384">
    <property type="entry name" value="Homodimeric domain of signal transducing histidine kinase"/>
    <property type="match status" value="1"/>
</dbReference>
<dbReference type="Pfam" id="PF01590">
    <property type="entry name" value="GAF"/>
    <property type="match status" value="1"/>
</dbReference>
<dbReference type="Gene3D" id="3.40.50.300">
    <property type="entry name" value="P-loop containing nucleotide triphosphate hydrolases"/>
    <property type="match status" value="1"/>
</dbReference>
<dbReference type="SMART" id="SM00065">
    <property type="entry name" value="GAF"/>
    <property type="match status" value="1"/>
</dbReference>
<dbReference type="PROSITE" id="PS00108">
    <property type="entry name" value="PROTEIN_KINASE_ST"/>
    <property type="match status" value="1"/>
</dbReference>
<feature type="domain" description="Histidine kinase" evidence="6">
    <location>
        <begin position="1607"/>
        <end position="1823"/>
    </location>
</feature>
<dbReference type="Pfam" id="PF00512">
    <property type="entry name" value="HisKA"/>
    <property type="match status" value="1"/>
</dbReference>
<dbReference type="SMART" id="SM00388">
    <property type="entry name" value="HisKA"/>
    <property type="match status" value="1"/>
</dbReference>
<keyword evidence="3" id="KW-0597">Phosphoprotein</keyword>
<dbReference type="InterPro" id="IPR003018">
    <property type="entry name" value="GAF"/>
</dbReference>
<dbReference type="PANTHER" id="PTHR43642">
    <property type="entry name" value="HYBRID SIGNAL TRANSDUCTION HISTIDINE KINASE G"/>
    <property type="match status" value="1"/>
</dbReference>
<accession>A0ABQ6BFA0</accession>
<dbReference type="Pfam" id="PF02518">
    <property type="entry name" value="HATPase_c"/>
    <property type="match status" value="1"/>
</dbReference>
<evidence type="ECO:0000256" key="1">
    <source>
        <dbReference type="ARBA" id="ARBA00000085"/>
    </source>
</evidence>
<keyword evidence="9" id="KW-0808">Transferase</keyword>
<feature type="domain" description="PAS" evidence="7">
    <location>
        <begin position="1456"/>
        <end position="1528"/>
    </location>
</feature>
<dbReference type="InterPro" id="IPR036890">
    <property type="entry name" value="HATPase_C_sf"/>
</dbReference>
<dbReference type="EC" id="2.7.13.3" evidence="2"/>
<dbReference type="SUPFAM" id="SSF56112">
    <property type="entry name" value="Protein kinase-like (PK-like)"/>
    <property type="match status" value="1"/>
</dbReference>
<dbReference type="Pfam" id="PF13426">
    <property type="entry name" value="PAS_9"/>
    <property type="match status" value="1"/>
</dbReference>
<dbReference type="SMART" id="SM00091">
    <property type="entry name" value="PAS"/>
    <property type="match status" value="1"/>
</dbReference>
<dbReference type="InterPro" id="IPR000700">
    <property type="entry name" value="PAS-assoc_C"/>
</dbReference>
<dbReference type="InterPro" id="IPR000719">
    <property type="entry name" value="Prot_kinase_dom"/>
</dbReference>
<feature type="coiled-coil region" evidence="4">
    <location>
        <begin position="768"/>
        <end position="795"/>
    </location>
</feature>
<dbReference type="SUPFAM" id="SSF55785">
    <property type="entry name" value="PYP-like sensor domain (PAS domain)"/>
    <property type="match status" value="1"/>
</dbReference>
<dbReference type="InterPro" id="IPR008271">
    <property type="entry name" value="Ser/Thr_kinase_AS"/>
</dbReference>
<evidence type="ECO:0000259" key="7">
    <source>
        <dbReference type="PROSITE" id="PS50112"/>
    </source>
</evidence>
<feature type="coiled-coil region" evidence="4">
    <location>
        <begin position="1571"/>
        <end position="1598"/>
    </location>
</feature>
<dbReference type="InterPro" id="IPR011009">
    <property type="entry name" value="Kinase-like_dom_sf"/>
</dbReference>
<dbReference type="PRINTS" id="PR00344">
    <property type="entry name" value="BCTRLSENSOR"/>
</dbReference>
<dbReference type="GO" id="GO:0016301">
    <property type="term" value="F:kinase activity"/>
    <property type="evidence" value="ECO:0007669"/>
    <property type="project" value="UniProtKB-KW"/>
</dbReference>
<protein>
    <recommendedName>
        <fullName evidence="2">histidine kinase</fullName>
        <ecNumber evidence="2">2.7.13.3</ecNumber>
    </recommendedName>
</protein>
<dbReference type="PANTHER" id="PTHR43642:SF1">
    <property type="entry name" value="HYBRID SIGNAL TRANSDUCTION HISTIDINE KINASE G"/>
    <property type="match status" value="1"/>
</dbReference>
<evidence type="ECO:0000259" key="6">
    <source>
        <dbReference type="PROSITE" id="PS50109"/>
    </source>
</evidence>
<dbReference type="CDD" id="cd00082">
    <property type="entry name" value="HisKA"/>
    <property type="match status" value="1"/>
</dbReference>
<dbReference type="InterPro" id="IPR003661">
    <property type="entry name" value="HisK_dim/P_dom"/>
</dbReference>
<dbReference type="SMART" id="SM00220">
    <property type="entry name" value="S_TKc"/>
    <property type="match status" value="1"/>
</dbReference>
<dbReference type="SMART" id="SM00387">
    <property type="entry name" value="HATPase_c"/>
    <property type="match status" value="1"/>
</dbReference>
<dbReference type="PROSITE" id="PS50113">
    <property type="entry name" value="PAC"/>
    <property type="match status" value="1"/>
</dbReference>
<dbReference type="Gene3D" id="3.30.450.40">
    <property type="match status" value="1"/>
</dbReference>
<dbReference type="SUPFAM" id="SSF55781">
    <property type="entry name" value="GAF domain-like"/>
    <property type="match status" value="1"/>
</dbReference>
<evidence type="ECO:0000256" key="2">
    <source>
        <dbReference type="ARBA" id="ARBA00012438"/>
    </source>
</evidence>
<dbReference type="PROSITE" id="PS50112">
    <property type="entry name" value="PAS"/>
    <property type="match status" value="1"/>
</dbReference>
<dbReference type="InterPro" id="IPR036097">
    <property type="entry name" value="HisK_dim/P_sf"/>
</dbReference>
<dbReference type="SUPFAM" id="SSF55874">
    <property type="entry name" value="ATPase domain of HSP90 chaperone/DNA topoisomerase II/histidine kinase"/>
    <property type="match status" value="1"/>
</dbReference>
<keyword evidence="4" id="KW-0175">Coiled coil</keyword>
<dbReference type="InterPro" id="IPR004358">
    <property type="entry name" value="Sig_transdc_His_kin-like_C"/>
</dbReference>
<dbReference type="InterPro" id="IPR035965">
    <property type="entry name" value="PAS-like_dom_sf"/>
</dbReference>
<dbReference type="Gene3D" id="3.30.450.20">
    <property type="entry name" value="PAS domain"/>
    <property type="match status" value="1"/>
</dbReference>
<comment type="catalytic activity">
    <reaction evidence="1">
        <text>ATP + protein L-histidine = ADP + protein N-phospho-L-histidine.</text>
        <dbReference type="EC" id="2.7.13.3"/>
    </reaction>
</comment>
<name>A0ABQ6BFA0_9BRAD</name>
<dbReference type="InterPro" id="IPR027417">
    <property type="entry name" value="P-loop_NTPase"/>
</dbReference>
<dbReference type="Pfam" id="PF00069">
    <property type="entry name" value="Pkinase"/>
    <property type="match status" value="1"/>
</dbReference>
<evidence type="ECO:0000256" key="3">
    <source>
        <dbReference type="ARBA" id="ARBA00022553"/>
    </source>
</evidence>
<dbReference type="SUPFAM" id="SSF52540">
    <property type="entry name" value="P-loop containing nucleoside triphosphate hydrolases"/>
    <property type="match status" value="1"/>
</dbReference>
<dbReference type="InterPro" id="IPR041664">
    <property type="entry name" value="AAA_16"/>
</dbReference>
<feature type="domain" description="Protein kinase" evidence="5">
    <location>
        <begin position="1"/>
        <end position="261"/>
    </location>
</feature>
<dbReference type="InterPro" id="IPR000014">
    <property type="entry name" value="PAS"/>
</dbReference>
<dbReference type="Gene3D" id="1.10.287.130">
    <property type="match status" value="1"/>
</dbReference>
<dbReference type="CDD" id="cd14014">
    <property type="entry name" value="STKc_PknB_like"/>
    <property type="match status" value="1"/>
</dbReference>
<dbReference type="Pfam" id="PF13191">
    <property type="entry name" value="AAA_16"/>
    <property type="match status" value="1"/>
</dbReference>
<keyword evidence="10" id="KW-1185">Reference proteome</keyword>
<dbReference type="CDD" id="cd00130">
    <property type="entry name" value="PAS"/>
    <property type="match status" value="1"/>
</dbReference>
<dbReference type="Gene3D" id="1.10.510.10">
    <property type="entry name" value="Transferase(Phosphotransferase) domain 1"/>
    <property type="match status" value="1"/>
</dbReference>
<dbReference type="InterPro" id="IPR053159">
    <property type="entry name" value="Hybrid_Histidine_Kinase"/>
</dbReference>
<evidence type="ECO:0000256" key="4">
    <source>
        <dbReference type="SAM" id="Coils"/>
    </source>
</evidence>
<dbReference type="InterPro" id="IPR003594">
    <property type="entry name" value="HATPase_dom"/>
</dbReference>
<gene>
    <name evidence="9" type="ORF">GCM10007857_75580</name>
</gene>
<dbReference type="Proteomes" id="UP001156905">
    <property type="component" value="Unassembled WGS sequence"/>
</dbReference>